<reference evidence="2 3" key="1">
    <citation type="journal article" date="2015" name="Nat. Commun.">
        <title>Outbred genome sequencing and CRISPR/Cas9 gene editing in butterflies.</title>
        <authorList>
            <person name="Li X."/>
            <person name="Fan D."/>
            <person name="Zhang W."/>
            <person name="Liu G."/>
            <person name="Zhang L."/>
            <person name="Zhao L."/>
            <person name="Fang X."/>
            <person name="Chen L."/>
            <person name="Dong Y."/>
            <person name="Chen Y."/>
            <person name="Ding Y."/>
            <person name="Zhao R."/>
            <person name="Feng M."/>
            <person name="Zhu Y."/>
            <person name="Feng Y."/>
            <person name="Jiang X."/>
            <person name="Zhu D."/>
            <person name="Xiang H."/>
            <person name="Feng X."/>
            <person name="Li S."/>
            <person name="Wang J."/>
            <person name="Zhang G."/>
            <person name="Kronforst M.R."/>
            <person name="Wang W."/>
        </authorList>
    </citation>
    <scope>NUCLEOTIDE SEQUENCE [LARGE SCALE GENOMIC DNA]</scope>
    <source>
        <strain evidence="2">Ya'a_city_454_Px</strain>
        <tissue evidence="2">Whole body</tissue>
    </source>
</reference>
<name>A0A194QBL4_PAPXU</name>
<evidence type="ECO:0000256" key="1">
    <source>
        <dbReference type="SAM" id="MobiDB-lite"/>
    </source>
</evidence>
<dbReference type="PANTHER" id="PTHR13520">
    <property type="entry name" value="RAD50-INTERACTING PROTEIN 1 RINT-1"/>
    <property type="match status" value="1"/>
</dbReference>
<dbReference type="Pfam" id="PF04437">
    <property type="entry name" value="RINT1_TIP1"/>
    <property type="match status" value="1"/>
</dbReference>
<dbReference type="PROSITE" id="PS51386">
    <property type="entry name" value="RINT1_TIP20"/>
    <property type="match status" value="1"/>
</dbReference>
<dbReference type="GO" id="GO:0060628">
    <property type="term" value="P:regulation of ER to Golgi vesicle-mediated transport"/>
    <property type="evidence" value="ECO:0007669"/>
    <property type="project" value="TreeGrafter"/>
</dbReference>
<sequence>MKSKLSFEDKVELIHNLDVKIGSDINNLEDAYEVEQELQRKKKQLENYIAHISGIVNLNQTQQLSPIKGLGTDQVSAKHSATIQKAEANINQITDIKNKSVKLTTKIDQYLSKTESFREELDKRFSTISKLEGVLLYFKSFEKIDDLSRQMKQCRDNEQLIQLYGELKDMCSQQTQGHQAAYIKEYKHYWHNLLKENFTKHYEDILKVLKWPMTSTSESSQPSKDALMKFSNLTRYLFIIQEPEDLIPNSNLEDLSSGSHTSLPVRIMLRPLKKRFQFHFTGTRQTARIDRPEWFLTQTLTWIKDHRKFVNDHVQPVADKLELSHINAVDEFNNGLISFAAERLHTVLGLYISQGSKGEIADVDAAFAHAVDETLGFHRELQSLTGYPLNMALHVLTKAEHFVRWIAVEKKYALAKMDEALESEQWCEPVAAGVSVAVGAALWVPRSADWFIALLKTIEDRYAMLPQPGHRLQFVELQLELIEEWRVRLTQLLGAALHELRAESLLGAGPHPLTAVLNAAHYTRTVLLQWAHSLHYLQLHFYRRQFEHFTQQQHKDDEVTPAETTVEEESEEKLNQSATAEDIYHTMSINELEFKAKMLALNEMSRQNSVANEPSFTLETSQKLANLSATDALTCDANQLEESGVFGEAPSLLAHLRDAGLSALSDHILLEFKATIREYKKLKWHAMLMVEEMGLSVSGALCGPLSALCARLASATASLAPPLAARLRAHLAARLDHLMLQEMVLETWFNTGGTMQFTHDVKRNILPAFAPHNKSVAQLILLPKLLEACKLLNMDYEEARRLRSLLVKQPAEAKQISESCGITHIEPKDVLRILNQRTDLTDTATPSSVMELF</sequence>
<dbReference type="GO" id="GO:0006888">
    <property type="term" value="P:endoplasmic reticulum to Golgi vesicle-mediated transport"/>
    <property type="evidence" value="ECO:0007669"/>
    <property type="project" value="InterPro"/>
</dbReference>
<dbReference type="STRING" id="66420.A0A194QBL4"/>
<accession>A0A194QBL4</accession>
<evidence type="ECO:0000313" key="3">
    <source>
        <dbReference type="Proteomes" id="UP000053268"/>
    </source>
</evidence>
<feature type="region of interest" description="Disordered" evidence="1">
    <location>
        <begin position="552"/>
        <end position="577"/>
    </location>
</feature>
<dbReference type="GO" id="GO:0006890">
    <property type="term" value="P:retrograde vesicle-mediated transport, Golgi to endoplasmic reticulum"/>
    <property type="evidence" value="ECO:0007669"/>
    <property type="project" value="InterPro"/>
</dbReference>
<dbReference type="InterPro" id="IPR007528">
    <property type="entry name" value="RINT1_Tip20"/>
</dbReference>
<keyword evidence="3" id="KW-1185">Reference proteome</keyword>
<dbReference type="EMBL" id="KQ459232">
    <property type="protein sequence ID" value="KPJ02804.1"/>
    <property type="molecule type" value="Genomic_DNA"/>
</dbReference>
<organism evidence="2 3">
    <name type="scientific">Papilio xuthus</name>
    <name type="common">Asian swallowtail butterfly</name>
    <dbReference type="NCBI Taxonomy" id="66420"/>
    <lineage>
        <taxon>Eukaryota</taxon>
        <taxon>Metazoa</taxon>
        <taxon>Ecdysozoa</taxon>
        <taxon>Arthropoda</taxon>
        <taxon>Hexapoda</taxon>
        <taxon>Insecta</taxon>
        <taxon>Pterygota</taxon>
        <taxon>Neoptera</taxon>
        <taxon>Endopterygota</taxon>
        <taxon>Lepidoptera</taxon>
        <taxon>Glossata</taxon>
        <taxon>Ditrysia</taxon>
        <taxon>Papilionoidea</taxon>
        <taxon>Papilionidae</taxon>
        <taxon>Papilioninae</taxon>
        <taxon>Papilio</taxon>
    </lineage>
</organism>
<evidence type="ECO:0000313" key="2">
    <source>
        <dbReference type="EMBL" id="KPJ02804.1"/>
    </source>
</evidence>
<dbReference type="AlphaFoldDB" id="A0A194QBL4"/>
<protein>
    <submittedName>
        <fullName evidence="2">RAD50-interacting protein 1</fullName>
    </submittedName>
</protein>
<dbReference type="GO" id="GO:0070939">
    <property type="term" value="C:Dsl1/NZR complex"/>
    <property type="evidence" value="ECO:0007669"/>
    <property type="project" value="InterPro"/>
</dbReference>
<dbReference type="PANTHER" id="PTHR13520:SF0">
    <property type="entry name" value="RAD50-INTERACTING PROTEIN 1"/>
    <property type="match status" value="1"/>
</dbReference>
<dbReference type="Proteomes" id="UP000053268">
    <property type="component" value="Unassembled WGS sequence"/>
</dbReference>
<proteinExistence type="predicted"/>
<gene>
    <name evidence="2" type="ORF">RR46_10007</name>
</gene>